<gene>
    <name evidence="4" type="ORF">NCTC13315_02509</name>
</gene>
<dbReference type="InterPro" id="IPR001623">
    <property type="entry name" value="DnaJ_domain"/>
</dbReference>
<feature type="domain" description="J" evidence="3">
    <location>
        <begin position="57"/>
        <end position="119"/>
    </location>
</feature>
<keyword evidence="5" id="KW-1185">Reference proteome</keyword>
<dbReference type="PROSITE" id="PS50076">
    <property type="entry name" value="DNAJ_2"/>
    <property type="match status" value="1"/>
</dbReference>
<sequence length="364" mass="41931">MLAEGAKIDAHIDILNKEIEQYTKAYKYLSSDELIQQHKQAIINETFNYEQRNEYPHYFKILGLDVNLPVTDELIQQAYRRFALNYHPDKKHISLEKELYTAGFNLINEARQALLNPTTRENCINLFKERRLSVPNYTAEDNDNLIPESTSHPHKKAKTTNTSAEFNDNPSESVNEEARRASANFSSEKRQKNQGKSHCTFFPGQNVIRTQEQKDILERYNKLSDSAKILLKICFDSPGVSEANFKDICKTTYFLSRYFDGYKPKNINGNGPHNFHNARVQKDLGLLKSLGFIKVASKISSDNDYYQTTDKAALVYSLLPAQDTKKLKQLAEKSLQEPRQKIKDFLRSRSVDSKIDEPKPNLQP</sequence>
<dbReference type="RefSeq" id="WP_115303636.1">
    <property type="nucleotide sequence ID" value="NZ_CAAAHO010000005.1"/>
</dbReference>
<dbReference type="SMART" id="SM00271">
    <property type="entry name" value="DnaJ"/>
    <property type="match status" value="1"/>
</dbReference>
<protein>
    <submittedName>
        <fullName evidence="4">Chaperone protein DnaJ</fullName>
    </submittedName>
</protein>
<evidence type="ECO:0000256" key="2">
    <source>
        <dbReference type="SAM" id="MobiDB-lite"/>
    </source>
</evidence>
<feature type="compositionally biased region" description="Polar residues" evidence="2">
    <location>
        <begin position="159"/>
        <end position="173"/>
    </location>
</feature>
<dbReference type="OrthoDB" id="9779622at2"/>
<feature type="region of interest" description="Disordered" evidence="2">
    <location>
        <begin position="138"/>
        <end position="201"/>
    </location>
</feature>
<feature type="region of interest" description="Disordered" evidence="2">
    <location>
        <begin position="341"/>
        <end position="364"/>
    </location>
</feature>
<dbReference type="Proteomes" id="UP000254968">
    <property type="component" value="Unassembled WGS sequence"/>
</dbReference>
<organism evidence="4 5">
    <name type="scientific">Legionella beliardensis</name>
    <dbReference type="NCBI Taxonomy" id="91822"/>
    <lineage>
        <taxon>Bacteria</taxon>
        <taxon>Pseudomonadati</taxon>
        <taxon>Pseudomonadota</taxon>
        <taxon>Gammaproteobacteria</taxon>
        <taxon>Legionellales</taxon>
        <taxon>Legionellaceae</taxon>
        <taxon>Legionella</taxon>
    </lineage>
</organism>
<evidence type="ECO:0000259" key="3">
    <source>
        <dbReference type="PROSITE" id="PS50076"/>
    </source>
</evidence>
<dbReference type="Gene3D" id="1.10.287.110">
    <property type="entry name" value="DnaJ domain"/>
    <property type="match status" value="1"/>
</dbReference>
<dbReference type="CDD" id="cd06257">
    <property type="entry name" value="DnaJ"/>
    <property type="match status" value="1"/>
</dbReference>
<dbReference type="SUPFAM" id="SSF46565">
    <property type="entry name" value="Chaperone J-domain"/>
    <property type="match status" value="1"/>
</dbReference>
<evidence type="ECO:0000313" key="5">
    <source>
        <dbReference type="Proteomes" id="UP000254968"/>
    </source>
</evidence>
<evidence type="ECO:0000256" key="1">
    <source>
        <dbReference type="ARBA" id="ARBA00023186"/>
    </source>
</evidence>
<reference evidence="4 5" key="1">
    <citation type="submission" date="2018-06" db="EMBL/GenBank/DDBJ databases">
        <authorList>
            <consortium name="Pathogen Informatics"/>
            <person name="Doyle S."/>
        </authorList>
    </citation>
    <scope>NUCLEOTIDE SEQUENCE [LARGE SCALE GENOMIC DNA]</scope>
    <source>
        <strain evidence="4 5">NCTC13315</strain>
    </source>
</reference>
<keyword evidence="1" id="KW-0143">Chaperone</keyword>
<evidence type="ECO:0000313" key="4">
    <source>
        <dbReference type="EMBL" id="STX29949.1"/>
    </source>
</evidence>
<dbReference type="EMBL" id="UGNV01000001">
    <property type="protein sequence ID" value="STX29949.1"/>
    <property type="molecule type" value="Genomic_DNA"/>
</dbReference>
<accession>A0A378I442</accession>
<dbReference type="Pfam" id="PF00226">
    <property type="entry name" value="DnaJ"/>
    <property type="match status" value="1"/>
</dbReference>
<proteinExistence type="predicted"/>
<dbReference type="AlphaFoldDB" id="A0A378I442"/>
<dbReference type="InterPro" id="IPR036869">
    <property type="entry name" value="J_dom_sf"/>
</dbReference>
<name>A0A378I442_9GAMM</name>